<evidence type="ECO:0000313" key="6">
    <source>
        <dbReference type="EMBL" id="CAD5120419.1"/>
    </source>
</evidence>
<dbReference type="Pfam" id="PF00478">
    <property type="entry name" value="IMPDH"/>
    <property type="match status" value="1"/>
</dbReference>
<dbReference type="SMART" id="SM01240">
    <property type="entry name" value="IMPDH"/>
    <property type="match status" value="1"/>
</dbReference>
<feature type="domain" description="IMP dehydrogenase/GMP reductase" evidence="5">
    <location>
        <begin position="10"/>
        <end position="146"/>
    </location>
</feature>
<gene>
    <name evidence="6" type="ORF">DGYR_LOCUS8523</name>
</gene>
<dbReference type="OrthoDB" id="418595at2759"/>
<dbReference type="Gene3D" id="3.20.20.70">
    <property type="entry name" value="Aldolase class I"/>
    <property type="match status" value="1"/>
</dbReference>
<dbReference type="GO" id="GO:0003920">
    <property type="term" value="F:GMP reductase activity"/>
    <property type="evidence" value="ECO:0007669"/>
    <property type="project" value="UniProtKB-EC"/>
</dbReference>
<organism evidence="6 7">
    <name type="scientific">Dimorphilus gyrociliatus</name>
    <dbReference type="NCBI Taxonomy" id="2664684"/>
    <lineage>
        <taxon>Eukaryota</taxon>
        <taxon>Metazoa</taxon>
        <taxon>Spiralia</taxon>
        <taxon>Lophotrochozoa</taxon>
        <taxon>Annelida</taxon>
        <taxon>Polychaeta</taxon>
        <taxon>Polychaeta incertae sedis</taxon>
        <taxon>Dinophilidae</taxon>
        <taxon>Dimorphilus</taxon>
    </lineage>
</organism>
<dbReference type="EMBL" id="CAJFCJ010000012">
    <property type="protein sequence ID" value="CAD5120419.1"/>
    <property type="molecule type" value="Genomic_DNA"/>
</dbReference>
<proteinExistence type="predicted"/>
<keyword evidence="3" id="KW-0521">NADP</keyword>
<dbReference type="AlphaFoldDB" id="A0A7I8VX99"/>
<dbReference type="InterPro" id="IPR050139">
    <property type="entry name" value="GMP_reductase"/>
</dbReference>
<keyword evidence="4" id="KW-0560">Oxidoreductase</keyword>
<dbReference type="Proteomes" id="UP000549394">
    <property type="component" value="Unassembled WGS sequence"/>
</dbReference>
<evidence type="ECO:0000259" key="5">
    <source>
        <dbReference type="Pfam" id="PF00478"/>
    </source>
</evidence>
<name>A0A7I8VX99_9ANNE</name>
<sequence>MPKIENDIKLDFKDVLFKPKKSTVDLEREYTFRNSKRTYKGVPILAANMDTTGTFEMAIVFGKQKVFTCIHKHYSVDEWVLFAKENPSILEYVAVSVGMATGDLEKLKEILEKLPLQYICVDVANGYSEHFVNFVKEVRKNYKNHVIMKIC</sequence>
<comment type="caution">
    <text evidence="6">The sequence shown here is derived from an EMBL/GenBank/DDBJ whole genome shotgun (WGS) entry which is preliminary data.</text>
</comment>
<keyword evidence="7" id="KW-1185">Reference proteome</keyword>
<protein>
    <recommendedName>
        <fullName evidence="2">GMP reductase</fullName>
        <ecNumber evidence="1">1.7.1.7</ecNumber>
    </recommendedName>
</protein>
<dbReference type="InterPro" id="IPR001093">
    <property type="entry name" value="IMP_DH_GMPRt"/>
</dbReference>
<evidence type="ECO:0000256" key="3">
    <source>
        <dbReference type="ARBA" id="ARBA00022857"/>
    </source>
</evidence>
<reference evidence="6 7" key="1">
    <citation type="submission" date="2020-08" db="EMBL/GenBank/DDBJ databases">
        <authorList>
            <person name="Hejnol A."/>
        </authorList>
    </citation>
    <scope>NUCLEOTIDE SEQUENCE [LARGE SCALE GENOMIC DNA]</scope>
</reference>
<dbReference type="PANTHER" id="PTHR43170">
    <property type="entry name" value="GMP REDUCTASE"/>
    <property type="match status" value="1"/>
</dbReference>
<dbReference type="EC" id="1.7.1.7" evidence="1"/>
<accession>A0A7I8VX99</accession>
<evidence type="ECO:0000313" key="7">
    <source>
        <dbReference type="Proteomes" id="UP000549394"/>
    </source>
</evidence>
<evidence type="ECO:0000256" key="1">
    <source>
        <dbReference type="ARBA" id="ARBA00012678"/>
    </source>
</evidence>
<evidence type="ECO:0000256" key="2">
    <source>
        <dbReference type="ARBA" id="ARBA00015800"/>
    </source>
</evidence>
<dbReference type="PANTHER" id="PTHR43170:SF5">
    <property type="entry name" value="GMP REDUCTASE"/>
    <property type="match status" value="1"/>
</dbReference>
<dbReference type="InterPro" id="IPR013785">
    <property type="entry name" value="Aldolase_TIM"/>
</dbReference>
<dbReference type="SUPFAM" id="SSF51412">
    <property type="entry name" value="Inosine monophosphate dehydrogenase (IMPDH)"/>
    <property type="match status" value="1"/>
</dbReference>
<evidence type="ECO:0000256" key="4">
    <source>
        <dbReference type="ARBA" id="ARBA00023002"/>
    </source>
</evidence>